<evidence type="ECO:0000256" key="1">
    <source>
        <dbReference type="ARBA" id="ARBA00004141"/>
    </source>
</evidence>
<feature type="transmembrane region" description="Helical" evidence="5">
    <location>
        <begin position="199"/>
        <end position="219"/>
    </location>
</feature>
<gene>
    <name evidence="6" type="ORF">GCM10007878_12910</name>
</gene>
<evidence type="ECO:0000256" key="5">
    <source>
        <dbReference type="SAM" id="Phobius"/>
    </source>
</evidence>
<evidence type="ECO:0000313" key="7">
    <source>
        <dbReference type="Proteomes" id="UP001156682"/>
    </source>
</evidence>
<keyword evidence="3 5" id="KW-1133">Transmembrane helix</keyword>
<feature type="transmembrane region" description="Helical" evidence="5">
    <location>
        <begin position="39"/>
        <end position="61"/>
    </location>
</feature>
<feature type="transmembrane region" description="Helical" evidence="5">
    <location>
        <begin position="99"/>
        <end position="117"/>
    </location>
</feature>
<evidence type="ECO:0000313" key="6">
    <source>
        <dbReference type="EMBL" id="GLR63854.1"/>
    </source>
</evidence>
<dbReference type="InterPro" id="IPR038770">
    <property type="entry name" value="Na+/solute_symporter_sf"/>
</dbReference>
<comment type="subcellular location">
    <subcellularLocation>
        <location evidence="1">Membrane</location>
        <topology evidence="1">Multi-pass membrane protein</topology>
    </subcellularLocation>
</comment>
<evidence type="ECO:0008006" key="8">
    <source>
        <dbReference type="Google" id="ProtNLM"/>
    </source>
</evidence>
<reference evidence="7" key="1">
    <citation type="journal article" date="2019" name="Int. J. Syst. Evol. Microbiol.">
        <title>The Global Catalogue of Microorganisms (GCM) 10K type strain sequencing project: providing services to taxonomists for standard genome sequencing and annotation.</title>
        <authorList>
            <consortium name="The Broad Institute Genomics Platform"/>
            <consortium name="The Broad Institute Genome Sequencing Center for Infectious Disease"/>
            <person name="Wu L."/>
            <person name="Ma J."/>
        </authorList>
    </citation>
    <scope>NUCLEOTIDE SEQUENCE [LARGE SCALE GENOMIC DNA]</scope>
    <source>
        <strain evidence="7">NBRC 100033</strain>
    </source>
</reference>
<feature type="transmembrane region" description="Helical" evidence="5">
    <location>
        <begin position="67"/>
        <end position="87"/>
    </location>
</feature>
<dbReference type="InterPro" id="IPR004710">
    <property type="entry name" value="Bilac:Na_transpt"/>
</dbReference>
<keyword evidence="7" id="KW-1185">Reference proteome</keyword>
<accession>A0ABQ6A150</accession>
<keyword evidence="4 5" id="KW-0472">Membrane</keyword>
<dbReference type="PANTHER" id="PTHR10361:SF24">
    <property type="entry name" value="P3 PROTEIN"/>
    <property type="match status" value="1"/>
</dbReference>
<evidence type="ECO:0000256" key="3">
    <source>
        <dbReference type="ARBA" id="ARBA00022989"/>
    </source>
</evidence>
<evidence type="ECO:0000256" key="4">
    <source>
        <dbReference type="ARBA" id="ARBA00023136"/>
    </source>
</evidence>
<dbReference type="PANTHER" id="PTHR10361">
    <property type="entry name" value="SODIUM-BILE ACID COTRANSPORTER"/>
    <property type="match status" value="1"/>
</dbReference>
<dbReference type="EMBL" id="BSOR01000020">
    <property type="protein sequence ID" value="GLR63854.1"/>
    <property type="molecule type" value="Genomic_DNA"/>
</dbReference>
<keyword evidence="2 5" id="KW-0812">Transmembrane</keyword>
<comment type="caution">
    <text evidence="6">The sequence shown here is derived from an EMBL/GenBank/DDBJ whole genome shotgun (WGS) entry which is preliminary data.</text>
</comment>
<feature type="transmembrane region" description="Helical" evidence="5">
    <location>
        <begin position="258"/>
        <end position="279"/>
    </location>
</feature>
<dbReference type="Pfam" id="PF01758">
    <property type="entry name" value="SBF"/>
    <property type="match status" value="1"/>
</dbReference>
<proteinExistence type="predicted"/>
<evidence type="ECO:0000256" key="2">
    <source>
        <dbReference type="ARBA" id="ARBA00022692"/>
    </source>
</evidence>
<feature type="transmembrane region" description="Helical" evidence="5">
    <location>
        <begin position="175"/>
        <end position="193"/>
    </location>
</feature>
<dbReference type="InterPro" id="IPR002657">
    <property type="entry name" value="BilAc:Na_symport/Acr3"/>
</dbReference>
<feature type="transmembrane region" description="Helical" evidence="5">
    <location>
        <begin position="137"/>
        <end position="155"/>
    </location>
</feature>
<protein>
    <recommendedName>
        <fullName evidence="8">Bile acid:Na+ symporter, BASS family</fullName>
    </recommendedName>
</protein>
<dbReference type="RefSeq" id="WP_027850680.1">
    <property type="nucleotide sequence ID" value="NZ_BSOR01000020.1"/>
</dbReference>
<name>A0ABQ6A150_9GAMM</name>
<organism evidence="6 7">
    <name type="scientific">Marinospirillum insulare</name>
    <dbReference type="NCBI Taxonomy" id="217169"/>
    <lineage>
        <taxon>Bacteria</taxon>
        <taxon>Pseudomonadati</taxon>
        <taxon>Pseudomonadota</taxon>
        <taxon>Gammaproteobacteria</taxon>
        <taxon>Oceanospirillales</taxon>
        <taxon>Oceanospirillaceae</taxon>
        <taxon>Marinospirillum</taxon>
    </lineage>
</organism>
<sequence>MAQLANQVLLPLCLALIMLVMGTSLRWQSFIPLVKKPKAALLGVVAQLLLLPLVVWLLILVLNLPPVIAAGLVLLACAPGGATSNLFSNLSGGDLPLSIALTAVVSLLSPVWMPWAAQMQLAWLGYEVAFKLSYKMVVLQLTLVTALPLLLGMTLRKFYPGWVQAYEKQLKQLSVGLLMVMILVLIGVNYQLLPSVFGLSAFMVILLASLALTAGYLLAKLVGLSEQQSRTLSFETGVQNAGMAILIAFSFLQAPELGMLALLYGILMNVPAFIALWLFNRKALANSFKTVG</sequence>
<dbReference type="Gene3D" id="1.20.1530.20">
    <property type="match status" value="1"/>
</dbReference>
<feature type="transmembrane region" description="Helical" evidence="5">
    <location>
        <begin position="6"/>
        <end position="27"/>
    </location>
</feature>
<dbReference type="Proteomes" id="UP001156682">
    <property type="component" value="Unassembled WGS sequence"/>
</dbReference>
<feature type="transmembrane region" description="Helical" evidence="5">
    <location>
        <begin position="231"/>
        <end position="252"/>
    </location>
</feature>